<evidence type="ECO:0000313" key="1">
    <source>
        <dbReference type="EMBL" id="GCC30076.1"/>
    </source>
</evidence>
<dbReference type="AlphaFoldDB" id="A0A401SI29"/>
<reference evidence="1 2" key="1">
    <citation type="journal article" date="2018" name="Nat. Ecol. Evol.">
        <title>Shark genomes provide insights into elasmobranch evolution and the origin of vertebrates.</title>
        <authorList>
            <person name="Hara Y"/>
            <person name="Yamaguchi K"/>
            <person name="Onimaru K"/>
            <person name="Kadota M"/>
            <person name="Koyanagi M"/>
            <person name="Keeley SD"/>
            <person name="Tatsumi K"/>
            <person name="Tanaka K"/>
            <person name="Motone F"/>
            <person name="Kageyama Y"/>
            <person name="Nozu R"/>
            <person name="Adachi N"/>
            <person name="Nishimura O"/>
            <person name="Nakagawa R"/>
            <person name="Tanegashima C"/>
            <person name="Kiyatake I"/>
            <person name="Matsumoto R"/>
            <person name="Murakumo K"/>
            <person name="Nishida K"/>
            <person name="Terakita A"/>
            <person name="Kuratani S"/>
            <person name="Sato K"/>
            <person name="Hyodo S Kuraku.S."/>
        </authorList>
    </citation>
    <scope>NUCLEOTIDE SEQUENCE [LARGE SCALE GENOMIC DNA]</scope>
</reference>
<gene>
    <name evidence="1" type="ORF">chiPu_0008520</name>
</gene>
<keyword evidence="2" id="KW-1185">Reference proteome</keyword>
<protein>
    <submittedName>
        <fullName evidence="1">Uncharacterized protein</fullName>
    </submittedName>
</protein>
<comment type="caution">
    <text evidence="1">The sequence shown here is derived from an EMBL/GenBank/DDBJ whole genome shotgun (WGS) entry which is preliminary data.</text>
</comment>
<dbReference type="EMBL" id="BEZZ01000282">
    <property type="protein sequence ID" value="GCC30076.1"/>
    <property type="molecule type" value="Genomic_DNA"/>
</dbReference>
<dbReference type="Proteomes" id="UP000287033">
    <property type="component" value="Unassembled WGS sequence"/>
</dbReference>
<evidence type="ECO:0000313" key="2">
    <source>
        <dbReference type="Proteomes" id="UP000287033"/>
    </source>
</evidence>
<organism evidence="1 2">
    <name type="scientific">Chiloscyllium punctatum</name>
    <name type="common">Brownbanded bambooshark</name>
    <name type="synonym">Hemiscyllium punctatum</name>
    <dbReference type="NCBI Taxonomy" id="137246"/>
    <lineage>
        <taxon>Eukaryota</taxon>
        <taxon>Metazoa</taxon>
        <taxon>Chordata</taxon>
        <taxon>Craniata</taxon>
        <taxon>Vertebrata</taxon>
        <taxon>Chondrichthyes</taxon>
        <taxon>Elasmobranchii</taxon>
        <taxon>Galeomorphii</taxon>
        <taxon>Galeoidea</taxon>
        <taxon>Orectolobiformes</taxon>
        <taxon>Hemiscylliidae</taxon>
        <taxon>Chiloscyllium</taxon>
    </lineage>
</organism>
<name>A0A401SI29_CHIPU</name>
<proteinExistence type="predicted"/>
<sequence>MAEDNALCLDINAVEGEDQGGVYPGCEDVRDGEGCPPDVLESNADHMGGEIPVLEIGAHVRCSGMEFLLQGAETVKPEELGISVRIFTDGRDEWEEE</sequence>
<accession>A0A401SI29</accession>